<proteinExistence type="predicted"/>
<evidence type="ECO:0000313" key="4">
    <source>
        <dbReference type="Proteomes" id="UP000516437"/>
    </source>
</evidence>
<sequence>MAESFRGLKMFTAVVLLFLVFAHASGLDEEHPLSKIAIHMATRKLSESVTIKAAPQILGLQGEDTQWVTVGIKNPNPSAADWVAVFSPANFK</sequence>
<dbReference type="EMBL" id="RXIC02000022">
    <property type="protein sequence ID" value="KAB1217434.1"/>
    <property type="molecule type" value="Genomic_DNA"/>
</dbReference>
<protein>
    <submittedName>
        <fullName evidence="3">Putative inactive purple acid phosphatase 24</fullName>
    </submittedName>
</protein>
<accession>A0A6A1VWT0</accession>
<feature type="domain" description="Purple acid phosphatase Fn3-like" evidence="2">
    <location>
        <begin position="51"/>
        <end position="91"/>
    </location>
</feature>
<reference evidence="3 4" key="1">
    <citation type="journal article" date="2019" name="Plant Biotechnol. J.">
        <title>The red bayberry genome and genetic basis of sex determination.</title>
        <authorList>
            <person name="Jia H.M."/>
            <person name="Jia H.J."/>
            <person name="Cai Q.L."/>
            <person name="Wang Y."/>
            <person name="Zhao H.B."/>
            <person name="Yang W.F."/>
            <person name="Wang G.Y."/>
            <person name="Li Y.H."/>
            <person name="Zhan D.L."/>
            <person name="Shen Y.T."/>
            <person name="Niu Q.F."/>
            <person name="Chang L."/>
            <person name="Qiu J."/>
            <person name="Zhao L."/>
            <person name="Xie H.B."/>
            <person name="Fu W.Y."/>
            <person name="Jin J."/>
            <person name="Li X.W."/>
            <person name="Jiao Y."/>
            <person name="Zhou C.C."/>
            <person name="Tu T."/>
            <person name="Chai C.Y."/>
            <person name="Gao J.L."/>
            <person name="Fan L.J."/>
            <person name="van de Weg E."/>
            <person name="Wang J.Y."/>
            <person name="Gao Z.S."/>
        </authorList>
    </citation>
    <scope>NUCLEOTIDE SEQUENCE [LARGE SCALE GENOMIC DNA]</scope>
    <source>
        <tissue evidence="3">Leaves</tissue>
    </source>
</reference>
<name>A0A6A1VWT0_9ROSI</name>
<dbReference type="AlphaFoldDB" id="A0A6A1VWT0"/>
<feature type="chain" id="PRO_5025361356" evidence="1">
    <location>
        <begin position="27"/>
        <end position="92"/>
    </location>
</feature>
<organism evidence="3 4">
    <name type="scientific">Morella rubra</name>
    <name type="common">Chinese bayberry</name>
    <dbReference type="NCBI Taxonomy" id="262757"/>
    <lineage>
        <taxon>Eukaryota</taxon>
        <taxon>Viridiplantae</taxon>
        <taxon>Streptophyta</taxon>
        <taxon>Embryophyta</taxon>
        <taxon>Tracheophyta</taxon>
        <taxon>Spermatophyta</taxon>
        <taxon>Magnoliopsida</taxon>
        <taxon>eudicotyledons</taxon>
        <taxon>Gunneridae</taxon>
        <taxon>Pentapetalae</taxon>
        <taxon>rosids</taxon>
        <taxon>fabids</taxon>
        <taxon>Fagales</taxon>
        <taxon>Myricaceae</taxon>
        <taxon>Morella</taxon>
    </lineage>
</organism>
<evidence type="ECO:0000256" key="1">
    <source>
        <dbReference type="SAM" id="SignalP"/>
    </source>
</evidence>
<dbReference type="Pfam" id="PF17808">
    <property type="entry name" value="fn3_PAP"/>
    <property type="match status" value="1"/>
</dbReference>
<dbReference type="Proteomes" id="UP000516437">
    <property type="component" value="Chromosome 4"/>
</dbReference>
<keyword evidence="4" id="KW-1185">Reference proteome</keyword>
<evidence type="ECO:0000313" key="3">
    <source>
        <dbReference type="EMBL" id="KAB1217434.1"/>
    </source>
</evidence>
<evidence type="ECO:0000259" key="2">
    <source>
        <dbReference type="Pfam" id="PF17808"/>
    </source>
</evidence>
<gene>
    <name evidence="3" type="ORF">CJ030_MR4G018369</name>
</gene>
<comment type="caution">
    <text evidence="3">The sequence shown here is derived from an EMBL/GenBank/DDBJ whole genome shotgun (WGS) entry which is preliminary data.</text>
</comment>
<keyword evidence="1" id="KW-0732">Signal</keyword>
<feature type="signal peptide" evidence="1">
    <location>
        <begin position="1"/>
        <end position="26"/>
    </location>
</feature>
<dbReference type="InterPro" id="IPR040974">
    <property type="entry name" value="Fn3_PAP"/>
</dbReference>
<dbReference type="OrthoDB" id="45007at2759"/>